<dbReference type="Gene3D" id="3.30.160.60">
    <property type="entry name" value="Classic Zinc Finger"/>
    <property type="match status" value="3"/>
</dbReference>
<dbReference type="EMBL" id="JABSTR010000003">
    <property type="protein sequence ID" value="KAH9365351.1"/>
    <property type="molecule type" value="Genomic_DNA"/>
</dbReference>
<proteinExistence type="predicted"/>
<feature type="region of interest" description="Disordered" evidence="6">
    <location>
        <begin position="53"/>
        <end position="128"/>
    </location>
</feature>
<feature type="compositionally biased region" description="Low complexity" evidence="6">
    <location>
        <begin position="85"/>
        <end position="103"/>
    </location>
</feature>
<comment type="caution">
    <text evidence="8">The sequence shown here is derived from an EMBL/GenBank/DDBJ whole genome shotgun (WGS) entry which is preliminary data.</text>
</comment>
<evidence type="ECO:0000256" key="5">
    <source>
        <dbReference type="PROSITE-ProRule" id="PRU00042"/>
    </source>
</evidence>
<dbReference type="VEuPathDB" id="VectorBase:HLOH_053023"/>
<evidence type="ECO:0000313" key="9">
    <source>
        <dbReference type="Proteomes" id="UP000821853"/>
    </source>
</evidence>
<feature type="region of interest" description="Disordered" evidence="6">
    <location>
        <begin position="210"/>
        <end position="239"/>
    </location>
</feature>
<keyword evidence="4" id="KW-0862">Zinc</keyword>
<dbReference type="AlphaFoldDB" id="A0A9J6FR80"/>
<accession>A0A9J6FR80</accession>
<dbReference type="SMART" id="SM00355">
    <property type="entry name" value="ZnF_C2H2"/>
    <property type="match status" value="17"/>
</dbReference>
<dbReference type="GO" id="GO:0008270">
    <property type="term" value="F:zinc ion binding"/>
    <property type="evidence" value="ECO:0007669"/>
    <property type="project" value="UniProtKB-KW"/>
</dbReference>
<keyword evidence="1" id="KW-0479">Metal-binding</keyword>
<keyword evidence="2" id="KW-0677">Repeat</keyword>
<name>A0A9J6FR80_HAELO</name>
<dbReference type="SUPFAM" id="SSF57667">
    <property type="entry name" value="beta-beta-alpha zinc fingers"/>
    <property type="match status" value="1"/>
</dbReference>
<reference evidence="8 9" key="1">
    <citation type="journal article" date="2020" name="Cell">
        <title>Large-Scale Comparative Analyses of Tick Genomes Elucidate Their Genetic Diversity and Vector Capacities.</title>
        <authorList>
            <consortium name="Tick Genome and Microbiome Consortium (TIGMIC)"/>
            <person name="Jia N."/>
            <person name="Wang J."/>
            <person name="Shi W."/>
            <person name="Du L."/>
            <person name="Sun Y."/>
            <person name="Zhan W."/>
            <person name="Jiang J.F."/>
            <person name="Wang Q."/>
            <person name="Zhang B."/>
            <person name="Ji P."/>
            <person name="Bell-Sakyi L."/>
            <person name="Cui X.M."/>
            <person name="Yuan T.T."/>
            <person name="Jiang B.G."/>
            <person name="Yang W.F."/>
            <person name="Lam T.T."/>
            <person name="Chang Q.C."/>
            <person name="Ding S.J."/>
            <person name="Wang X.J."/>
            <person name="Zhu J.G."/>
            <person name="Ruan X.D."/>
            <person name="Zhao L."/>
            <person name="Wei J.T."/>
            <person name="Ye R.Z."/>
            <person name="Que T.C."/>
            <person name="Du C.H."/>
            <person name="Zhou Y.H."/>
            <person name="Cheng J.X."/>
            <person name="Dai P.F."/>
            <person name="Guo W.B."/>
            <person name="Han X.H."/>
            <person name="Huang E.J."/>
            <person name="Li L.F."/>
            <person name="Wei W."/>
            <person name="Gao Y.C."/>
            <person name="Liu J.Z."/>
            <person name="Shao H.Z."/>
            <person name="Wang X."/>
            <person name="Wang C.C."/>
            <person name="Yang T.C."/>
            <person name="Huo Q.B."/>
            <person name="Li W."/>
            <person name="Chen H.Y."/>
            <person name="Chen S.E."/>
            <person name="Zhou L.G."/>
            <person name="Ni X.B."/>
            <person name="Tian J.H."/>
            <person name="Sheng Y."/>
            <person name="Liu T."/>
            <person name="Pan Y.S."/>
            <person name="Xia L.Y."/>
            <person name="Li J."/>
            <person name="Zhao F."/>
            <person name="Cao W.C."/>
        </authorList>
    </citation>
    <scope>NUCLEOTIDE SEQUENCE [LARGE SCALE GENOMIC DNA]</scope>
    <source>
        <strain evidence="8">HaeL-2018</strain>
    </source>
</reference>
<dbReference type="PANTHER" id="PTHR24379">
    <property type="entry name" value="KRAB AND ZINC FINGER DOMAIN-CONTAINING"/>
    <property type="match status" value="1"/>
</dbReference>
<evidence type="ECO:0000256" key="3">
    <source>
        <dbReference type="ARBA" id="ARBA00022771"/>
    </source>
</evidence>
<dbReference type="InterPro" id="IPR036236">
    <property type="entry name" value="Znf_C2H2_sf"/>
</dbReference>
<evidence type="ECO:0000256" key="6">
    <source>
        <dbReference type="SAM" id="MobiDB-lite"/>
    </source>
</evidence>
<evidence type="ECO:0000259" key="7">
    <source>
        <dbReference type="PROSITE" id="PS50157"/>
    </source>
</evidence>
<dbReference type="Proteomes" id="UP000821853">
    <property type="component" value="Unassembled WGS sequence"/>
</dbReference>
<evidence type="ECO:0000256" key="1">
    <source>
        <dbReference type="ARBA" id="ARBA00022723"/>
    </source>
</evidence>
<feature type="region of interest" description="Disordered" evidence="6">
    <location>
        <begin position="342"/>
        <end position="377"/>
    </location>
</feature>
<feature type="domain" description="C2H2-type" evidence="7">
    <location>
        <begin position="797"/>
        <end position="824"/>
    </location>
</feature>
<dbReference type="InterPro" id="IPR013087">
    <property type="entry name" value="Znf_C2H2_type"/>
</dbReference>
<keyword evidence="3 5" id="KW-0863">Zinc-finger</keyword>
<dbReference type="OrthoDB" id="4737882at2759"/>
<dbReference type="PROSITE" id="PS50157">
    <property type="entry name" value="ZINC_FINGER_C2H2_2"/>
    <property type="match status" value="1"/>
</dbReference>
<organism evidence="8 9">
    <name type="scientific">Haemaphysalis longicornis</name>
    <name type="common">Bush tick</name>
    <dbReference type="NCBI Taxonomy" id="44386"/>
    <lineage>
        <taxon>Eukaryota</taxon>
        <taxon>Metazoa</taxon>
        <taxon>Ecdysozoa</taxon>
        <taxon>Arthropoda</taxon>
        <taxon>Chelicerata</taxon>
        <taxon>Arachnida</taxon>
        <taxon>Acari</taxon>
        <taxon>Parasitiformes</taxon>
        <taxon>Ixodida</taxon>
        <taxon>Ixodoidea</taxon>
        <taxon>Ixodidae</taxon>
        <taxon>Haemaphysalinae</taxon>
        <taxon>Haemaphysalis</taxon>
    </lineage>
</organism>
<dbReference type="OMA" id="GFADIEC"/>
<protein>
    <recommendedName>
        <fullName evidence="7">C2H2-type domain-containing protein</fullName>
    </recommendedName>
</protein>
<evidence type="ECO:0000313" key="8">
    <source>
        <dbReference type="EMBL" id="KAH9365351.1"/>
    </source>
</evidence>
<dbReference type="PANTHER" id="PTHR24379:SF117">
    <property type="entry name" value="ZINC FINGER PROTEIN WECKLE"/>
    <property type="match status" value="1"/>
</dbReference>
<evidence type="ECO:0000256" key="2">
    <source>
        <dbReference type="ARBA" id="ARBA00022737"/>
    </source>
</evidence>
<gene>
    <name evidence="8" type="ORF">HPB48_017483</name>
</gene>
<dbReference type="PROSITE" id="PS00028">
    <property type="entry name" value="ZINC_FINGER_C2H2_1"/>
    <property type="match status" value="5"/>
</dbReference>
<sequence length="997" mass="110683">MFTSLPLTSTQNCSICRNTRDHPRSSRGHYSCSHCEWKSLSLARLKLHHLENHSSHENATVSANRTQRDGGHQEGNSAKAGHPVSSSQRDNSRQSSGSGSDTSVDAGVTESPPCVDTETGHAVRASRSRTSQVACPQCGCGCTTPLTLRLHHIAKHDGIPFVDPTDESLPAKKIGSASDQASRKNSCKMYGYRRDGFVCSDTSSSVSYDEYSSGPDEASSDATAVTARTHDSTDTSGDETVVLSGNEEAAVCDRCHEQLSSKLDLAAHLRRVHKVRVFCSYCGHGSREAQLLRHHHRRNHQRRPFKYLHLNNGKLVHVTEVDSEEWEEESADESTCLLAKLPEVSENQPKKAPRKKPPTAPRPHRKGHGKARHASSQKMVLVLSSSSEEEEEEVSSVQIVPSISRNVYFGYRCPKSVSAFQTLMDNVSDVFKCSAFSCGYSTNVSLNFERHLAGHRPEDVFCMYCGANVSHPGALVTHLEQEHSGLRHQCMKCLYRAGFTPYFEVHFLLAHPGETVAHVSVFNGRGVEAPAPPEDRKAFRPYECGFAGCSFKEKNRQAFARHFEEVHAGESSFPCFVCDRNCKLVSNLLEHLQEHGLADLQCCYCSFGTLTTTSMMLHACYTHAGQFALFAMRNSNLGEKVITSSNDVGPLSVVFSDETTQLVFEQRCCFCPSMVAGFSNLQTHTETVHALSLSPEELAERLFGMYDYTEALKLGRCPFCPYVGDKVADLQHHVLRQELQISNFLCSACKNGFEDQLSWQQHIDCGQCPATAMLQLCNNGQLLHWVRENLPFRIPRFQCPLCPQTFRVASTFHSHLSRHYTYYPVTCKLCNAPCQGIRGREQHLRVSHGAGGEDVGAGEVEAEVARQAALCSLPEAQTCPHCGFHTVSEKYHVSHVARCAVTEHLPVAGDGSDSEEDVKPIYHCMHCSVSFIYLERLLSHGYVQHGCSWFCTVCYQGYETELGCLEHCKDPGCKWPGTMFLVERGKEETVREGVLLQ</sequence>
<evidence type="ECO:0000256" key="4">
    <source>
        <dbReference type="ARBA" id="ARBA00022833"/>
    </source>
</evidence>
<feature type="compositionally biased region" description="Basic residues" evidence="6">
    <location>
        <begin position="351"/>
        <end position="375"/>
    </location>
</feature>
<keyword evidence="9" id="KW-1185">Reference proteome</keyword>